<dbReference type="SUPFAM" id="SSF69593">
    <property type="entry name" value="Glycerol-3-phosphate (1)-acyltransferase"/>
    <property type="match status" value="1"/>
</dbReference>
<name>A0A4Q7YKP6_9GAMM</name>
<dbReference type="OrthoDB" id="5290997at2"/>
<evidence type="ECO:0000313" key="3">
    <source>
        <dbReference type="Proteomes" id="UP000292423"/>
    </source>
</evidence>
<feature type="domain" description="Phospholipid/glycerol acyltransferase" evidence="1">
    <location>
        <begin position="72"/>
        <end position="190"/>
    </location>
</feature>
<keyword evidence="2" id="KW-0012">Acyltransferase</keyword>
<organism evidence="2 3">
    <name type="scientific">Fluviicoccus keumensis</name>
    <dbReference type="NCBI Taxonomy" id="1435465"/>
    <lineage>
        <taxon>Bacteria</taxon>
        <taxon>Pseudomonadati</taxon>
        <taxon>Pseudomonadota</taxon>
        <taxon>Gammaproteobacteria</taxon>
        <taxon>Moraxellales</taxon>
        <taxon>Moraxellaceae</taxon>
        <taxon>Fluviicoccus</taxon>
    </lineage>
</organism>
<evidence type="ECO:0000313" key="2">
    <source>
        <dbReference type="EMBL" id="RZU37085.1"/>
    </source>
</evidence>
<dbReference type="PANTHER" id="PTHR22753">
    <property type="entry name" value="TRANSMEMBRANE PROTEIN 68"/>
    <property type="match status" value="1"/>
</dbReference>
<evidence type="ECO:0000259" key="1">
    <source>
        <dbReference type="SMART" id="SM00563"/>
    </source>
</evidence>
<dbReference type="InterPro" id="IPR002123">
    <property type="entry name" value="Plipid/glycerol_acylTrfase"/>
</dbReference>
<dbReference type="SMART" id="SM00563">
    <property type="entry name" value="PlsC"/>
    <property type="match status" value="1"/>
</dbReference>
<dbReference type="Proteomes" id="UP000292423">
    <property type="component" value="Unassembled WGS sequence"/>
</dbReference>
<dbReference type="PANTHER" id="PTHR22753:SF14">
    <property type="entry name" value="MONOACYLGLYCEROL_DIACYLGLYCEROL O-ACYLTRANSFERASE"/>
    <property type="match status" value="1"/>
</dbReference>
<gene>
    <name evidence="2" type="ORF">EV700_2954</name>
</gene>
<dbReference type="AlphaFoldDB" id="A0A4Q7YKP6"/>
<comment type="caution">
    <text evidence="2">The sequence shown here is derived from an EMBL/GenBank/DDBJ whole genome shotgun (WGS) entry which is preliminary data.</text>
</comment>
<protein>
    <submittedName>
        <fullName evidence="2">Acyltransferase-like protein</fullName>
    </submittedName>
</protein>
<keyword evidence="2" id="KW-0808">Transferase</keyword>
<accession>A0A4Q7YKP6</accession>
<sequence length="272" mass="30372">MLLRTLEKRLMPPDLRDAFEKARKPLGSLEYDRWGYHLPTSHVAAALTRPFYERYFRVESFGLENIPSRGRVLIVPNHSGYVPLDGSLIGYSMLTNPLGPRVPRAMVERFFPDIPYLGNFLNAIGAVVGEPHNCLDMLKQEEAVIIFPEGVRGTAKGFGKRYQLQRFGCGFMQIAIETNTPIIPVGVVGCEEALPMLGNLKGLAKRLGLPYVAVAPPFPLPVKVTLHYGEPLYFSGPIQCEDDLEIKVETVRNKIRQLIQQGLDQRGQGPTT</sequence>
<dbReference type="GO" id="GO:0016020">
    <property type="term" value="C:membrane"/>
    <property type="evidence" value="ECO:0007669"/>
    <property type="project" value="TreeGrafter"/>
</dbReference>
<dbReference type="Pfam" id="PF01553">
    <property type="entry name" value="Acyltransferase"/>
    <property type="match status" value="1"/>
</dbReference>
<dbReference type="CDD" id="cd07987">
    <property type="entry name" value="LPLAT_MGAT-like"/>
    <property type="match status" value="1"/>
</dbReference>
<keyword evidence="3" id="KW-1185">Reference proteome</keyword>
<reference evidence="2 3" key="1">
    <citation type="submission" date="2019-02" db="EMBL/GenBank/DDBJ databases">
        <title>Genomic Encyclopedia of Type Strains, Phase IV (KMG-IV): sequencing the most valuable type-strain genomes for metagenomic binning, comparative biology and taxonomic classification.</title>
        <authorList>
            <person name="Goeker M."/>
        </authorList>
    </citation>
    <scope>NUCLEOTIDE SEQUENCE [LARGE SCALE GENOMIC DNA]</scope>
    <source>
        <strain evidence="2 3">DSM 105135</strain>
    </source>
</reference>
<dbReference type="GO" id="GO:0016746">
    <property type="term" value="F:acyltransferase activity"/>
    <property type="evidence" value="ECO:0007669"/>
    <property type="project" value="UniProtKB-KW"/>
</dbReference>
<dbReference type="EMBL" id="SHKX01000015">
    <property type="protein sequence ID" value="RZU37085.1"/>
    <property type="molecule type" value="Genomic_DNA"/>
</dbReference>
<dbReference type="RefSeq" id="WP_130415173.1">
    <property type="nucleotide sequence ID" value="NZ_SHKX01000015.1"/>
</dbReference>
<proteinExistence type="predicted"/>